<dbReference type="KEGG" id="nta:107798770"/>
<evidence type="ECO:0000313" key="2">
    <source>
        <dbReference type="RefSeq" id="XP_016477288.1"/>
    </source>
</evidence>
<dbReference type="PaxDb" id="4097-A0A1S4ALG7"/>
<sequence>MPIIPEAGFEISDENSMALPRPVNRKRKRMNKPRSSIDKPRGGAAGKWTDDETSILINVLHDDARKHGFNGSTTRGPRCSGIWFVIMIMIVIDEGSVYTR</sequence>
<proteinExistence type="predicted"/>
<gene>
    <name evidence="2" type="primary">LOC107798770</name>
</gene>
<feature type="region of interest" description="Disordered" evidence="1">
    <location>
        <begin position="15"/>
        <end position="48"/>
    </location>
</feature>
<name>A0A1S4ALG7_TOBAC</name>
<accession>A0A1S4ALG7</accession>
<protein>
    <submittedName>
        <fullName evidence="2">Uncharacterized protein</fullName>
    </submittedName>
</protein>
<organism evidence="2">
    <name type="scientific">Nicotiana tabacum</name>
    <name type="common">Common tobacco</name>
    <dbReference type="NCBI Taxonomy" id="4097"/>
    <lineage>
        <taxon>Eukaryota</taxon>
        <taxon>Viridiplantae</taxon>
        <taxon>Streptophyta</taxon>
        <taxon>Embryophyta</taxon>
        <taxon>Tracheophyta</taxon>
        <taxon>Spermatophyta</taxon>
        <taxon>Magnoliopsida</taxon>
        <taxon>eudicotyledons</taxon>
        <taxon>Gunneridae</taxon>
        <taxon>Pentapetalae</taxon>
        <taxon>asterids</taxon>
        <taxon>lamiids</taxon>
        <taxon>Solanales</taxon>
        <taxon>Solanaceae</taxon>
        <taxon>Nicotianoideae</taxon>
        <taxon>Nicotianeae</taxon>
        <taxon>Nicotiana</taxon>
    </lineage>
</organism>
<feature type="compositionally biased region" description="Basic residues" evidence="1">
    <location>
        <begin position="23"/>
        <end position="32"/>
    </location>
</feature>
<evidence type="ECO:0000256" key="1">
    <source>
        <dbReference type="SAM" id="MobiDB-lite"/>
    </source>
</evidence>
<dbReference type="AlphaFoldDB" id="A0A1S4ALG7"/>
<dbReference type="RefSeq" id="XP_016477288.1">
    <property type="nucleotide sequence ID" value="XM_016621802.1"/>
</dbReference>
<reference evidence="2" key="1">
    <citation type="submission" date="2025-08" db="UniProtKB">
        <authorList>
            <consortium name="RefSeq"/>
        </authorList>
    </citation>
    <scope>IDENTIFICATION</scope>
</reference>